<dbReference type="EMBL" id="BAAACF010000001">
    <property type="protein sequence ID" value="GAA0717306.1"/>
    <property type="molecule type" value="Genomic_DNA"/>
</dbReference>
<dbReference type="CDD" id="cd02696">
    <property type="entry name" value="MurNAc-LAA"/>
    <property type="match status" value="1"/>
</dbReference>
<dbReference type="Proteomes" id="UP001500339">
    <property type="component" value="Unassembled WGS sequence"/>
</dbReference>
<dbReference type="Pfam" id="PF01520">
    <property type="entry name" value="Amidase_3"/>
    <property type="match status" value="1"/>
</dbReference>
<dbReference type="PANTHER" id="PTHR30404:SF8">
    <property type="entry name" value="AUTOLYSIN PH-RELATED"/>
    <property type="match status" value="1"/>
</dbReference>
<reference evidence="3" key="1">
    <citation type="journal article" date="2019" name="Int. J. Syst. Evol. Microbiol.">
        <title>The Global Catalogue of Microorganisms (GCM) 10K type strain sequencing project: providing services to taxonomists for standard genome sequencing and annotation.</title>
        <authorList>
            <consortium name="The Broad Institute Genomics Platform"/>
            <consortium name="The Broad Institute Genome Sequencing Center for Infectious Disease"/>
            <person name="Wu L."/>
            <person name="Ma J."/>
        </authorList>
    </citation>
    <scope>NUCLEOTIDE SEQUENCE [LARGE SCALE GENOMIC DNA]</scope>
    <source>
        <strain evidence="3">JCM 1405</strain>
    </source>
</reference>
<dbReference type="InterPro" id="IPR002508">
    <property type="entry name" value="MurNAc-LAA_cat"/>
</dbReference>
<gene>
    <name evidence="2" type="ORF">GCM10008905_02820</name>
</gene>
<sequence>MKIAIRRGHQRTGQDIGAQALLKEIDVTDSYYKEVIDILKKLGHEVLDVTPPEANRTVGNSLMYGIDKANKWGANLFISCHANKAYNKYEGELGCEVIYYPSSKKGKDYAIKIEKELSKLGFKSRGAKEDKRGLAELRLTNMAAVIIEPFFIEATEDVKLYERIGAKAIAKAIVTGILR</sequence>
<name>A0ABP3TX08_9CLOT</name>
<dbReference type="Gene3D" id="3.40.630.40">
    <property type="entry name" value="Zn-dependent exopeptidases"/>
    <property type="match status" value="1"/>
</dbReference>
<dbReference type="SMART" id="SM00646">
    <property type="entry name" value="Ami_3"/>
    <property type="match status" value="1"/>
</dbReference>
<evidence type="ECO:0000313" key="3">
    <source>
        <dbReference type="Proteomes" id="UP001500339"/>
    </source>
</evidence>
<dbReference type="SUPFAM" id="SSF53187">
    <property type="entry name" value="Zn-dependent exopeptidases"/>
    <property type="match status" value="1"/>
</dbReference>
<comment type="caution">
    <text evidence="2">The sequence shown here is derived from an EMBL/GenBank/DDBJ whole genome shotgun (WGS) entry which is preliminary data.</text>
</comment>
<dbReference type="RefSeq" id="WP_343765684.1">
    <property type="nucleotide sequence ID" value="NZ_BAAACF010000001.1"/>
</dbReference>
<keyword evidence="3" id="KW-1185">Reference proteome</keyword>
<proteinExistence type="predicted"/>
<organism evidence="2 3">
    <name type="scientific">Clostridium malenominatum</name>
    <dbReference type="NCBI Taxonomy" id="1539"/>
    <lineage>
        <taxon>Bacteria</taxon>
        <taxon>Bacillati</taxon>
        <taxon>Bacillota</taxon>
        <taxon>Clostridia</taxon>
        <taxon>Eubacteriales</taxon>
        <taxon>Clostridiaceae</taxon>
        <taxon>Clostridium</taxon>
    </lineage>
</organism>
<protein>
    <recommendedName>
        <fullName evidence="1">MurNAc-LAA domain-containing protein</fullName>
    </recommendedName>
</protein>
<evidence type="ECO:0000313" key="2">
    <source>
        <dbReference type="EMBL" id="GAA0717306.1"/>
    </source>
</evidence>
<evidence type="ECO:0000259" key="1">
    <source>
        <dbReference type="SMART" id="SM00646"/>
    </source>
</evidence>
<dbReference type="InterPro" id="IPR050695">
    <property type="entry name" value="N-acetylmuramoyl_amidase_3"/>
</dbReference>
<feature type="domain" description="MurNAc-LAA" evidence="1">
    <location>
        <begin position="66"/>
        <end position="178"/>
    </location>
</feature>
<dbReference type="PANTHER" id="PTHR30404">
    <property type="entry name" value="N-ACETYLMURAMOYL-L-ALANINE AMIDASE"/>
    <property type="match status" value="1"/>
</dbReference>
<accession>A0ABP3TX08</accession>